<protein>
    <submittedName>
        <fullName evidence="3">Uncharacterized protein</fullName>
    </submittedName>
</protein>
<evidence type="ECO:0000256" key="1">
    <source>
        <dbReference type="SAM" id="Phobius"/>
    </source>
</evidence>
<dbReference type="STRING" id="33010.BFS79_11840"/>
<dbReference type="EMBL" id="JBAKUA010000009">
    <property type="protein sequence ID" value="MEH1546817.1"/>
    <property type="molecule type" value="Genomic_DNA"/>
</dbReference>
<organism evidence="3 4">
    <name type="scientific">Cutibacterium avidum</name>
    <dbReference type="NCBI Taxonomy" id="33010"/>
    <lineage>
        <taxon>Bacteria</taxon>
        <taxon>Bacillati</taxon>
        <taxon>Actinomycetota</taxon>
        <taxon>Actinomycetes</taxon>
        <taxon>Propionibacteriales</taxon>
        <taxon>Propionibacteriaceae</taxon>
        <taxon>Cutibacterium</taxon>
    </lineage>
</organism>
<feature type="transmembrane region" description="Helical" evidence="1">
    <location>
        <begin position="83"/>
        <end position="99"/>
    </location>
</feature>
<gene>
    <name evidence="3" type="ORF">CHT91_02320</name>
    <name evidence="2" type="ORF">V7F78_07315</name>
</gene>
<evidence type="ECO:0000313" key="2">
    <source>
        <dbReference type="EMBL" id="MEH1546817.1"/>
    </source>
</evidence>
<accession>A0A1B9VQ41</accession>
<evidence type="ECO:0000313" key="3">
    <source>
        <dbReference type="EMBL" id="RFT46410.1"/>
    </source>
</evidence>
<dbReference type="EMBL" id="NOWI01000002">
    <property type="protein sequence ID" value="RFT46410.1"/>
    <property type="molecule type" value="Genomic_DNA"/>
</dbReference>
<name>A0A1B9VQ41_9ACTN</name>
<dbReference type="Proteomes" id="UP001309299">
    <property type="component" value="Unassembled WGS sequence"/>
</dbReference>
<dbReference type="OrthoDB" id="3712141at2"/>
<feature type="transmembrane region" description="Helical" evidence="1">
    <location>
        <begin position="119"/>
        <end position="139"/>
    </location>
</feature>
<dbReference type="AlphaFoldDB" id="A0A1B9VQ41"/>
<feature type="transmembrane region" description="Helical" evidence="1">
    <location>
        <begin position="12"/>
        <end position="30"/>
    </location>
</feature>
<reference evidence="2" key="2">
    <citation type="submission" date="2024-02" db="EMBL/GenBank/DDBJ databases">
        <title>Bacterial skin colonization with Propionibacterium avidum as a risk factor for Periprosthetic Joint Infections - a single-center prospective study.</title>
        <authorList>
            <person name="Achermann Y."/>
        </authorList>
    </citation>
    <scope>NUCLEOTIDE SEQUENCE</scope>
    <source>
        <strain evidence="2">PAVI-2017310195</strain>
    </source>
</reference>
<reference evidence="3 4" key="1">
    <citation type="submission" date="2017-07" db="EMBL/GenBank/DDBJ databases">
        <authorList>
            <person name="Sun Z.S."/>
            <person name="Albrecht U."/>
            <person name="Echele G."/>
            <person name="Lee C.C."/>
        </authorList>
    </citation>
    <scope>NUCLEOTIDE SEQUENCE [LARGE SCALE GENOMIC DNA]</scope>
    <source>
        <strain evidence="3 4">P16-029</strain>
    </source>
</reference>
<feature type="transmembrane region" description="Helical" evidence="1">
    <location>
        <begin position="146"/>
        <end position="165"/>
    </location>
</feature>
<proteinExistence type="predicted"/>
<comment type="caution">
    <text evidence="3">The sequence shown here is derived from an EMBL/GenBank/DDBJ whole genome shotgun (WGS) entry which is preliminary data.</text>
</comment>
<keyword evidence="1" id="KW-0472">Membrane</keyword>
<feature type="transmembrane region" description="Helical" evidence="1">
    <location>
        <begin position="42"/>
        <end position="62"/>
    </location>
</feature>
<keyword evidence="1" id="KW-0812">Transmembrane</keyword>
<keyword evidence="1" id="KW-1133">Transmembrane helix</keyword>
<dbReference type="Proteomes" id="UP000259211">
    <property type="component" value="Unassembled WGS sequence"/>
</dbReference>
<feature type="transmembrane region" description="Helical" evidence="1">
    <location>
        <begin position="171"/>
        <end position="189"/>
    </location>
</feature>
<evidence type="ECO:0000313" key="4">
    <source>
        <dbReference type="Proteomes" id="UP000259211"/>
    </source>
</evidence>
<sequence>MTTWRFLRSRGPVAVVIYVVCGIVCAKFTSTDLMMVPLAVDRAVVGLLGPSCLCGIMASVLFGSPDPDREGAWPDHPIRDLRLGWAVVVTLWPVLWAVILTQGSPDAILSVLWFARNHLLLTGMSMIAAVLWSASWAWLPGTVLALLCWFIGTADGVATPRWWALLDYSPLAPGAALVTLVLVVVGLVMQWKAPGESR</sequence>
<dbReference type="RefSeq" id="WP_016665725.1">
    <property type="nucleotide sequence ID" value="NZ_CABKSM010000001.1"/>
</dbReference>